<evidence type="ECO:0000256" key="1">
    <source>
        <dbReference type="ARBA" id="ARBA00004496"/>
    </source>
</evidence>
<dbReference type="InterPro" id="IPR050531">
    <property type="entry name" value="SdhE_FAD_assembly_factor"/>
</dbReference>
<evidence type="ECO:0000313" key="7">
    <source>
        <dbReference type="Proteomes" id="UP001501479"/>
    </source>
</evidence>
<reference evidence="7" key="1">
    <citation type="journal article" date="2019" name="Int. J. Syst. Evol. Microbiol.">
        <title>The Global Catalogue of Microorganisms (GCM) 10K type strain sequencing project: providing services to taxonomists for standard genome sequencing and annotation.</title>
        <authorList>
            <consortium name="The Broad Institute Genomics Platform"/>
            <consortium name="The Broad Institute Genome Sequencing Center for Infectious Disease"/>
            <person name="Wu L."/>
            <person name="Ma J."/>
        </authorList>
    </citation>
    <scope>NUCLEOTIDE SEQUENCE [LARGE SCALE GENOMIC DNA]</scope>
    <source>
        <strain evidence="7">JCM 17329</strain>
    </source>
</reference>
<dbReference type="PANTHER" id="PTHR39585">
    <property type="entry name" value="FAD ASSEMBLY FACTOR SDHE"/>
    <property type="match status" value="1"/>
</dbReference>
<organism evidence="6 7">
    <name type="scientific">Oceanisphaera sediminis</name>
    <dbReference type="NCBI Taxonomy" id="981381"/>
    <lineage>
        <taxon>Bacteria</taxon>
        <taxon>Pseudomonadati</taxon>
        <taxon>Pseudomonadota</taxon>
        <taxon>Gammaproteobacteria</taxon>
        <taxon>Aeromonadales</taxon>
        <taxon>Aeromonadaceae</taxon>
        <taxon>Oceanisphaera</taxon>
    </lineage>
</organism>
<keyword evidence="5" id="KW-0143">Chaperone</keyword>
<dbReference type="Gene3D" id="1.10.150.250">
    <property type="entry name" value="Flavinator of succinate dehydrogenase"/>
    <property type="match status" value="1"/>
</dbReference>
<comment type="subcellular location">
    <subcellularLocation>
        <location evidence="1">Cytoplasm</location>
    </subcellularLocation>
</comment>
<evidence type="ECO:0000313" key="6">
    <source>
        <dbReference type="EMBL" id="GAA3708420.1"/>
    </source>
</evidence>
<dbReference type="PANTHER" id="PTHR39585:SF1">
    <property type="entry name" value="FAD ASSEMBLY FACTOR SDHE"/>
    <property type="match status" value="1"/>
</dbReference>
<comment type="caution">
    <text evidence="6">The sequence shown here is derived from an EMBL/GenBank/DDBJ whole genome shotgun (WGS) entry which is preliminary data.</text>
</comment>
<evidence type="ECO:0000256" key="3">
    <source>
        <dbReference type="ARBA" id="ARBA00019418"/>
    </source>
</evidence>
<evidence type="ECO:0000256" key="4">
    <source>
        <dbReference type="ARBA" id="ARBA00022490"/>
    </source>
</evidence>
<accession>A0ABP7DSA8</accession>
<gene>
    <name evidence="6" type="ORF">GCM10022421_14300</name>
</gene>
<dbReference type="SUPFAM" id="SSF109910">
    <property type="entry name" value="YgfY-like"/>
    <property type="match status" value="1"/>
</dbReference>
<keyword evidence="7" id="KW-1185">Reference proteome</keyword>
<dbReference type="EMBL" id="BAABDS010000024">
    <property type="protein sequence ID" value="GAA3708420.1"/>
    <property type="molecule type" value="Genomic_DNA"/>
</dbReference>
<proteinExistence type="inferred from homology"/>
<keyword evidence="4" id="KW-0963">Cytoplasm</keyword>
<dbReference type="Pfam" id="PF03937">
    <property type="entry name" value="Sdh5"/>
    <property type="match status" value="1"/>
</dbReference>
<dbReference type="InterPro" id="IPR036714">
    <property type="entry name" value="SDH_sf"/>
</dbReference>
<evidence type="ECO:0000256" key="2">
    <source>
        <dbReference type="ARBA" id="ARBA00008571"/>
    </source>
</evidence>
<protein>
    <recommendedName>
        <fullName evidence="3">FAD assembly factor SdhE</fullName>
    </recommendedName>
</protein>
<evidence type="ECO:0000256" key="5">
    <source>
        <dbReference type="ARBA" id="ARBA00023186"/>
    </source>
</evidence>
<name>A0ABP7DSA8_9GAMM</name>
<dbReference type="Proteomes" id="UP001501479">
    <property type="component" value="Unassembled WGS sequence"/>
</dbReference>
<sequence>MFYFLEATMVKLSDKPRLVWACRRGMLELDVILAPFVEHEYDGLSEAHKAAFRRLLECDDPDLFAWFMGHQRTDDAQLQAMVEYILERNQVRNQR</sequence>
<dbReference type="InterPro" id="IPR005631">
    <property type="entry name" value="SDH"/>
</dbReference>
<comment type="similarity">
    <text evidence="2">Belongs to the SdhE FAD assembly factor family.</text>
</comment>